<keyword evidence="7" id="KW-1185">Reference proteome</keyword>
<evidence type="ECO:0000256" key="1">
    <source>
        <dbReference type="ARBA" id="ARBA00007074"/>
    </source>
</evidence>
<dbReference type="InterPro" id="IPR003343">
    <property type="entry name" value="Big_2"/>
</dbReference>
<keyword evidence="2" id="KW-0645">Protease</keyword>
<dbReference type="PANTHER" id="PTHR47359:SF3">
    <property type="entry name" value="NLP_P60 DOMAIN-CONTAINING PROTEIN-RELATED"/>
    <property type="match status" value="1"/>
</dbReference>
<dbReference type="AlphaFoldDB" id="A0A1T4VC54"/>
<dbReference type="GO" id="GO:0006508">
    <property type="term" value="P:proteolysis"/>
    <property type="evidence" value="ECO:0007669"/>
    <property type="project" value="UniProtKB-KW"/>
</dbReference>
<sequence>MESGYEKLNFIKKKIGLYIAGLMLCLVSICSYNSKALYAQEETQVIDKTIKLNYTEVTMFPSQSIKLELQGDLLKGEKLTLEEYNKRIGNVNPSNPTWQKDAWGGQSEILPDEGFYGLETTFVSDNEKVLVSEDGVVTLNGEITDVISAKISVNYKYLGKDLNLEGTCVCTVFYDNGKILGDDIVASGLTSYYFLSTTYTIGEVKWSVDNENIATVSSEGILTTKAYGSVVITVTVKDNDKVNTITRTIRVSDPKFNKTTEALAVGGSFIPEITGVYEDSVKTYSSSKSKYVSVSKDGMVYSIKKTSKDVTISAVVDGRKITMTIKVTNPKFSNGEAKPILLIKGKKLTITVTGLVDGLSKLKYSSDKTNIATVTKKGRVKAKKYGSCFIVAEVDHKIVKINCAVGKKKAIKAIKSAYAVYGCPYSQPKRMNAGYYDCSSLVWRSYKKVGFYVANYRGRWASTAAEECKYLFGKHKRVSYKGCSTKKLRPGDLVFYSGWKNGRYRNITHVAMYVGNDTLIEANWPNGVREASYAKNKAYIVGIGRPIK</sequence>
<feature type="domain" description="NlpC/P60" evidence="5">
    <location>
        <begin position="407"/>
        <end position="548"/>
    </location>
</feature>
<dbReference type="PANTHER" id="PTHR47359">
    <property type="entry name" value="PEPTIDOGLYCAN DL-ENDOPEPTIDASE CWLO"/>
    <property type="match status" value="1"/>
</dbReference>
<comment type="similarity">
    <text evidence="1">Belongs to the peptidase C40 family.</text>
</comment>
<dbReference type="InterPro" id="IPR000064">
    <property type="entry name" value="NLP_P60_dom"/>
</dbReference>
<evidence type="ECO:0000256" key="4">
    <source>
        <dbReference type="ARBA" id="ARBA00022807"/>
    </source>
</evidence>
<keyword evidence="4" id="KW-0788">Thiol protease</keyword>
<evidence type="ECO:0000313" key="7">
    <source>
        <dbReference type="Proteomes" id="UP000190814"/>
    </source>
</evidence>
<evidence type="ECO:0000256" key="3">
    <source>
        <dbReference type="ARBA" id="ARBA00022801"/>
    </source>
</evidence>
<dbReference type="Gene3D" id="3.90.1720.10">
    <property type="entry name" value="endopeptidase domain like (from Nostoc punctiforme)"/>
    <property type="match status" value="1"/>
</dbReference>
<dbReference type="InterPro" id="IPR008964">
    <property type="entry name" value="Invasin/intimin_cell_adhesion"/>
</dbReference>
<dbReference type="GO" id="GO:0008234">
    <property type="term" value="F:cysteine-type peptidase activity"/>
    <property type="evidence" value="ECO:0007669"/>
    <property type="project" value="UniProtKB-KW"/>
</dbReference>
<dbReference type="SUPFAM" id="SSF49373">
    <property type="entry name" value="Invasin/intimin cell-adhesion fragments"/>
    <property type="match status" value="2"/>
</dbReference>
<dbReference type="SMART" id="SM00635">
    <property type="entry name" value="BID_2"/>
    <property type="match status" value="3"/>
</dbReference>
<dbReference type="SUPFAM" id="SSF54001">
    <property type="entry name" value="Cysteine proteinases"/>
    <property type="match status" value="1"/>
</dbReference>
<evidence type="ECO:0000313" key="6">
    <source>
        <dbReference type="EMBL" id="SKA62542.1"/>
    </source>
</evidence>
<dbReference type="Gene3D" id="2.60.40.1080">
    <property type="match status" value="2"/>
</dbReference>
<dbReference type="Pfam" id="PF02368">
    <property type="entry name" value="Big_2"/>
    <property type="match status" value="1"/>
</dbReference>
<reference evidence="6 7" key="1">
    <citation type="submission" date="2017-02" db="EMBL/GenBank/DDBJ databases">
        <authorList>
            <person name="Peterson S.W."/>
        </authorList>
    </citation>
    <scope>NUCLEOTIDE SEQUENCE [LARGE SCALE GENOMIC DNA]</scope>
    <source>
        <strain evidence="6 7">ATCC 35992</strain>
    </source>
</reference>
<protein>
    <submittedName>
        <fullName evidence="6">Cell wall-associated hydrolase, NlpC family</fullName>
    </submittedName>
</protein>
<gene>
    <name evidence="6" type="ORF">SAMN02745111_00644</name>
</gene>
<dbReference type="Proteomes" id="UP000190814">
    <property type="component" value="Unassembled WGS sequence"/>
</dbReference>
<dbReference type="EMBL" id="FUXZ01000004">
    <property type="protein sequence ID" value="SKA62542.1"/>
    <property type="molecule type" value="Genomic_DNA"/>
</dbReference>
<dbReference type="InterPro" id="IPR038765">
    <property type="entry name" value="Papain-like_cys_pep_sf"/>
</dbReference>
<dbReference type="PROSITE" id="PS51935">
    <property type="entry name" value="NLPC_P60"/>
    <property type="match status" value="1"/>
</dbReference>
<accession>A0A1T4VC54</accession>
<dbReference type="STRING" id="39495.SAMN02745111_00644"/>
<dbReference type="Pfam" id="PF00877">
    <property type="entry name" value="NLPC_P60"/>
    <property type="match status" value="1"/>
</dbReference>
<evidence type="ECO:0000256" key="2">
    <source>
        <dbReference type="ARBA" id="ARBA00022670"/>
    </source>
</evidence>
<proteinExistence type="inferred from homology"/>
<keyword evidence="3 6" id="KW-0378">Hydrolase</keyword>
<dbReference type="InterPro" id="IPR051794">
    <property type="entry name" value="PG_Endopeptidase_C40"/>
</dbReference>
<name>A0A1T4VC54_9FIRM</name>
<organism evidence="6 7">
    <name type="scientific">Eubacterium uniforme</name>
    <dbReference type="NCBI Taxonomy" id="39495"/>
    <lineage>
        <taxon>Bacteria</taxon>
        <taxon>Bacillati</taxon>
        <taxon>Bacillota</taxon>
        <taxon>Clostridia</taxon>
        <taxon>Eubacteriales</taxon>
        <taxon>Eubacteriaceae</taxon>
        <taxon>Eubacterium</taxon>
    </lineage>
</organism>
<evidence type="ECO:0000259" key="5">
    <source>
        <dbReference type="PROSITE" id="PS51935"/>
    </source>
</evidence>